<dbReference type="AlphaFoldDB" id="A0A137SVK9"/>
<evidence type="ECO:0000313" key="2">
    <source>
        <dbReference type="Proteomes" id="UP000070093"/>
    </source>
</evidence>
<accession>A0A137SVK9</accession>
<proteinExistence type="predicted"/>
<evidence type="ECO:0000313" key="1">
    <source>
        <dbReference type="EMBL" id="KXO16501.1"/>
    </source>
</evidence>
<sequence>MYRNDVKYLDMKKSFHRKINFSEKKVGQNGSKVGQELGQIWVKKWVKRFGMGNKKSLSC</sequence>
<protein>
    <submittedName>
        <fullName evidence="1">Uncharacterized protein</fullName>
    </submittedName>
</protein>
<reference evidence="1 2" key="1">
    <citation type="submission" date="2016-02" db="EMBL/GenBank/DDBJ databases">
        <authorList>
            <person name="Wen L."/>
            <person name="He K."/>
            <person name="Yang H."/>
        </authorList>
    </citation>
    <scope>NUCLEOTIDE SEQUENCE [LARGE SCALE GENOMIC DNA]</scope>
    <source>
        <strain evidence="1 2">GED7880</strain>
    </source>
</reference>
<comment type="caution">
    <text evidence="1">The sequence shown here is derived from an EMBL/GenBank/DDBJ whole genome shotgun (WGS) entry which is preliminary data.</text>
</comment>
<organism evidence="1 2">
    <name type="scientific">Prevotella bivia</name>
    <dbReference type="NCBI Taxonomy" id="28125"/>
    <lineage>
        <taxon>Bacteria</taxon>
        <taxon>Pseudomonadati</taxon>
        <taxon>Bacteroidota</taxon>
        <taxon>Bacteroidia</taxon>
        <taxon>Bacteroidales</taxon>
        <taxon>Prevotellaceae</taxon>
        <taxon>Prevotella</taxon>
    </lineage>
</organism>
<dbReference type="Proteomes" id="UP000070093">
    <property type="component" value="Unassembled WGS sequence"/>
</dbReference>
<name>A0A137SVK9_9BACT</name>
<dbReference type="EMBL" id="LTAG01000070">
    <property type="protein sequence ID" value="KXO16501.1"/>
    <property type="molecule type" value="Genomic_DNA"/>
</dbReference>
<dbReference type="PATRIC" id="fig|28125.4.peg.1363"/>
<gene>
    <name evidence="1" type="ORF">HMPREF3202_01379</name>
</gene>